<feature type="region of interest" description="Disordered" evidence="1">
    <location>
        <begin position="189"/>
        <end position="216"/>
    </location>
</feature>
<dbReference type="Gene3D" id="1.20.120.1020">
    <property type="entry name" value="Prion-inhibition and propagation, HeLo domain"/>
    <property type="match status" value="1"/>
</dbReference>
<feature type="domain" description="Prion-inhibition and propagation HeLo" evidence="2">
    <location>
        <begin position="6"/>
        <end position="169"/>
    </location>
</feature>
<name>A0AA39XAE6_9PEZI</name>
<keyword evidence="4" id="KW-1185">Reference proteome</keyword>
<dbReference type="Proteomes" id="UP001174934">
    <property type="component" value="Unassembled WGS sequence"/>
</dbReference>
<evidence type="ECO:0000259" key="2">
    <source>
        <dbReference type="Pfam" id="PF14479"/>
    </source>
</evidence>
<evidence type="ECO:0000313" key="3">
    <source>
        <dbReference type="EMBL" id="KAK0630301.1"/>
    </source>
</evidence>
<dbReference type="InterPro" id="IPR029498">
    <property type="entry name" value="HeLo_dom"/>
</dbReference>
<sequence>MAELGLAILGVAFAWKNILDFGELVSKLTDDDARRREGLSMKLAVSQFRLKDWGDYWGIDRNDGKFHAFDQGRKELIVKLIFRLHDSRHKALKKLRRYFEPETTEGGLDDKDTADVQSQFSRILKKVKDASDRGLDRGRWLIHDQNTVSDLVNETVELCGELQHLTSGSDMFILSILPSINSATVTRDWDKTTAKPSQSPFNSPPRKPWTDSHSVDEKTLASDATKTLFSSQQAAHVQEQMEQAFYFHGDDRVPQAISQWWNDDWSSILLLETPEISEDTTSAFTCALVYYLVPCHKLIYTLRSMNHTQQTPQQSAIQLTEMLRTLILSMISMRGNRPLSTSLPDDIAHPSFDRRTVSLDVLEQSIVAFQNLLQELVTVADKRILLIVDGIEHIDSNDSDSPLSHLVCSFISGLQDICDAEPGSGRALLKVLLGCKGHAHTVSSCLGGHSIVDITDSSMSDQTASIMQELSLRLDGLEME</sequence>
<reference evidence="3" key="1">
    <citation type="submission" date="2023-06" db="EMBL/GenBank/DDBJ databases">
        <title>Genome-scale phylogeny and comparative genomics of the fungal order Sordariales.</title>
        <authorList>
            <consortium name="Lawrence Berkeley National Laboratory"/>
            <person name="Hensen N."/>
            <person name="Bonometti L."/>
            <person name="Westerberg I."/>
            <person name="Brannstrom I.O."/>
            <person name="Guillou S."/>
            <person name="Cros-Aarteil S."/>
            <person name="Calhoun S."/>
            <person name="Haridas S."/>
            <person name="Kuo A."/>
            <person name="Mondo S."/>
            <person name="Pangilinan J."/>
            <person name="Riley R."/>
            <person name="LaButti K."/>
            <person name="Andreopoulos B."/>
            <person name="Lipzen A."/>
            <person name="Chen C."/>
            <person name="Yanf M."/>
            <person name="Daum C."/>
            <person name="Ng V."/>
            <person name="Clum A."/>
            <person name="Steindorff A."/>
            <person name="Ohm R."/>
            <person name="Martin F."/>
            <person name="Silar P."/>
            <person name="Natvig D."/>
            <person name="Lalanne C."/>
            <person name="Gautier V."/>
            <person name="Ament-velasquez S.L."/>
            <person name="Kruys A."/>
            <person name="Hutchinson M.I."/>
            <person name="Powell A.J."/>
            <person name="Barry K."/>
            <person name="Miller A.N."/>
            <person name="Grigoriev I.V."/>
            <person name="Debuchy R."/>
            <person name="Gladieux P."/>
            <person name="Thoren M.H."/>
            <person name="Johannesson H."/>
        </authorList>
    </citation>
    <scope>NUCLEOTIDE SEQUENCE</scope>
    <source>
        <strain evidence="3">SMH3391-2</strain>
    </source>
</reference>
<dbReference type="AlphaFoldDB" id="A0AA39XAE6"/>
<dbReference type="InterPro" id="IPR038305">
    <property type="entry name" value="HeLo_sf"/>
</dbReference>
<accession>A0AA39XAE6</accession>
<dbReference type="Pfam" id="PF14479">
    <property type="entry name" value="HeLo"/>
    <property type="match status" value="1"/>
</dbReference>
<gene>
    <name evidence="3" type="ORF">B0T17DRAFT_218133</name>
</gene>
<proteinExistence type="predicted"/>
<comment type="caution">
    <text evidence="3">The sequence shown here is derived from an EMBL/GenBank/DDBJ whole genome shotgun (WGS) entry which is preliminary data.</text>
</comment>
<organism evidence="3 4">
    <name type="scientific">Bombardia bombarda</name>
    <dbReference type="NCBI Taxonomy" id="252184"/>
    <lineage>
        <taxon>Eukaryota</taxon>
        <taxon>Fungi</taxon>
        <taxon>Dikarya</taxon>
        <taxon>Ascomycota</taxon>
        <taxon>Pezizomycotina</taxon>
        <taxon>Sordariomycetes</taxon>
        <taxon>Sordariomycetidae</taxon>
        <taxon>Sordariales</taxon>
        <taxon>Lasiosphaeriaceae</taxon>
        <taxon>Bombardia</taxon>
    </lineage>
</organism>
<evidence type="ECO:0000256" key="1">
    <source>
        <dbReference type="SAM" id="MobiDB-lite"/>
    </source>
</evidence>
<evidence type="ECO:0000313" key="4">
    <source>
        <dbReference type="Proteomes" id="UP001174934"/>
    </source>
</evidence>
<dbReference type="EMBL" id="JAULSR010000002">
    <property type="protein sequence ID" value="KAK0630301.1"/>
    <property type="molecule type" value="Genomic_DNA"/>
</dbReference>
<protein>
    <recommendedName>
        <fullName evidence="2">Prion-inhibition and propagation HeLo domain-containing protein</fullName>
    </recommendedName>
</protein>